<dbReference type="Proteomes" id="UP001164539">
    <property type="component" value="Chromosome 10"/>
</dbReference>
<accession>A0ACC1XD82</accession>
<sequence length="573" mass="63400">MSQSAKRVSISGSKRKLLLALFAAFLIAVTAIVTIIATRRNNYREEIAAHSIVKASCSAALYPQLCLSEISAVPQFASKIKSPKHVIEASLNITISAVQHNYFTIKKLITTRKSKLTKRERNSLHDCLEMVDETLDELYKTEQELGEYPKVRNKSINQQADDLKILLSAAMTNQETCLDGFSHDRADKKVRKALEEGQMRVFKMCSNALAMIKNFTDTDMANEVTSHHSSGRNLKEDHGNEWPEWLSAGDRRLLQATTVIPDVTVAADGSGNHLTVAAAVAAAPEGSTRRYIIKIKAGVYRENVEVTKKKINIMFVGDGRTNTIITGSRNVVDGSTTFNSATVAVVGDGFLARDITFQNTAGPSKHQAVALRVGSDFSAFYRCDMLAYQDTLYVHSLRQFYVSCIIAGTVDFIFGNAAAVFQNCDIHARRPNPGQRNMVTAQGRDDPNQNTGIVIQKCRIGATSDLLAVKGNFETYLGRPWKRYSRTIIMQSDISDVIHPAGWYEWDGNFALDTLLYAEYQNTGTGANTLNRVKWRTYKVITDAAEVQTYTAGNFITGNSWLPSTGFPFSLGL</sequence>
<comment type="caution">
    <text evidence="1">The sequence shown here is derived from an EMBL/GenBank/DDBJ whole genome shotgun (WGS) entry which is preliminary data.</text>
</comment>
<organism evidence="1 2">
    <name type="scientific">Melia azedarach</name>
    <name type="common">Chinaberry tree</name>
    <dbReference type="NCBI Taxonomy" id="155640"/>
    <lineage>
        <taxon>Eukaryota</taxon>
        <taxon>Viridiplantae</taxon>
        <taxon>Streptophyta</taxon>
        <taxon>Embryophyta</taxon>
        <taxon>Tracheophyta</taxon>
        <taxon>Spermatophyta</taxon>
        <taxon>Magnoliopsida</taxon>
        <taxon>eudicotyledons</taxon>
        <taxon>Gunneridae</taxon>
        <taxon>Pentapetalae</taxon>
        <taxon>rosids</taxon>
        <taxon>malvids</taxon>
        <taxon>Sapindales</taxon>
        <taxon>Meliaceae</taxon>
        <taxon>Melia</taxon>
    </lineage>
</organism>
<evidence type="ECO:0000313" key="1">
    <source>
        <dbReference type="EMBL" id="KAJ4708728.1"/>
    </source>
</evidence>
<reference evidence="1 2" key="1">
    <citation type="journal article" date="2023" name="Science">
        <title>Complex scaffold remodeling in plant triterpene biosynthesis.</title>
        <authorList>
            <person name="De La Pena R."/>
            <person name="Hodgson H."/>
            <person name="Liu J.C."/>
            <person name="Stephenson M.J."/>
            <person name="Martin A.C."/>
            <person name="Owen C."/>
            <person name="Harkess A."/>
            <person name="Leebens-Mack J."/>
            <person name="Jimenez L.E."/>
            <person name="Osbourn A."/>
            <person name="Sattely E.S."/>
        </authorList>
    </citation>
    <scope>NUCLEOTIDE SEQUENCE [LARGE SCALE GENOMIC DNA]</scope>
    <source>
        <strain evidence="2">cv. JPN11</strain>
        <tissue evidence="1">Leaf</tissue>
    </source>
</reference>
<proteinExistence type="predicted"/>
<keyword evidence="2" id="KW-1185">Reference proteome</keyword>
<gene>
    <name evidence="1" type="ORF">OWV82_018626</name>
</gene>
<dbReference type="EMBL" id="CM051403">
    <property type="protein sequence ID" value="KAJ4708728.1"/>
    <property type="molecule type" value="Genomic_DNA"/>
</dbReference>
<protein>
    <submittedName>
        <fullName evidence="1">Pectinesterase</fullName>
    </submittedName>
</protein>
<evidence type="ECO:0000313" key="2">
    <source>
        <dbReference type="Proteomes" id="UP001164539"/>
    </source>
</evidence>
<name>A0ACC1XD82_MELAZ</name>